<evidence type="ECO:0000313" key="1">
    <source>
        <dbReference type="EMBL" id="KKS72193.1"/>
    </source>
</evidence>
<dbReference type="EMBL" id="LCEK01000012">
    <property type="protein sequence ID" value="KKS72193.1"/>
    <property type="molecule type" value="Genomic_DNA"/>
</dbReference>
<name>A0A0G1EC71_9BACT</name>
<dbReference type="AlphaFoldDB" id="A0A0G1EC71"/>
<dbReference type="Proteomes" id="UP000033867">
    <property type="component" value="Unassembled WGS sequence"/>
</dbReference>
<sequence>METHFISRRTAMKKAKKGTPVERTELDFGWITELLRVTGKRVHWVGDAVREKFLANVRYRRAWRLAKDLSRQYGSHPWWNGIRISQNEVRHWHLSLEYCTAERPSELEGFPCEIHGVYVTVESGTAAVALAEAGQQLD</sequence>
<accession>A0A0G1EC71</accession>
<protein>
    <submittedName>
        <fullName evidence="1">Uncharacterized protein</fullName>
    </submittedName>
</protein>
<reference evidence="1 2" key="1">
    <citation type="journal article" date="2015" name="Nature">
        <title>rRNA introns, odd ribosomes, and small enigmatic genomes across a large radiation of phyla.</title>
        <authorList>
            <person name="Brown C.T."/>
            <person name="Hug L.A."/>
            <person name="Thomas B.C."/>
            <person name="Sharon I."/>
            <person name="Castelle C.J."/>
            <person name="Singh A."/>
            <person name="Wilkins M.J."/>
            <person name="Williams K.H."/>
            <person name="Banfield J.F."/>
        </authorList>
    </citation>
    <scope>NUCLEOTIDE SEQUENCE [LARGE SCALE GENOMIC DNA]</scope>
</reference>
<comment type="caution">
    <text evidence="1">The sequence shown here is derived from an EMBL/GenBank/DDBJ whole genome shotgun (WGS) entry which is preliminary data.</text>
</comment>
<gene>
    <name evidence="1" type="ORF">UV42_C0012G0020</name>
</gene>
<proteinExistence type="predicted"/>
<organism evidence="1 2">
    <name type="scientific">Candidatus Magasanikbacteria bacterium GW2011_GWE2_42_7</name>
    <dbReference type="NCBI Taxonomy" id="1619052"/>
    <lineage>
        <taxon>Bacteria</taxon>
        <taxon>Candidatus Magasanikiibacteriota</taxon>
    </lineage>
</organism>
<evidence type="ECO:0000313" key="2">
    <source>
        <dbReference type="Proteomes" id="UP000033867"/>
    </source>
</evidence>